<keyword evidence="9" id="KW-1185">Reference proteome</keyword>
<feature type="compositionally biased region" description="Acidic residues" evidence="6">
    <location>
        <begin position="322"/>
        <end position="331"/>
    </location>
</feature>
<comment type="caution">
    <text evidence="8">The sequence shown here is derived from an EMBL/GenBank/DDBJ whole genome shotgun (WGS) entry which is preliminary data.</text>
</comment>
<gene>
    <name evidence="8" type="ORF">D3M59_07435</name>
</gene>
<keyword evidence="2" id="KW-1003">Cell membrane</keyword>
<evidence type="ECO:0000256" key="5">
    <source>
        <dbReference type="ARBA" id="ARBA00023136"/>
    </source>
</evidence>
<feature type="transmembrane region" description="Helical" evidence="7">
    <location>
        <begin position="240"/>
        <end position="261"/>
    </location>
</feature>
<dbReference type="NCBIfam" id="TIGR00765">
    <property type="entry name" value="yihY_not_rbn"/>
    <property type="match status" value="1"/>
</dbReference>
<feature type="region of interest" description="Disordered" evidence="6">
    <location>
        <begin position="318"/>
        <end position="344"/>
    </location>
</feature>
<dbReference type="RefSeq" id="WP_119533029.1">
    <property type="nucleotide sequence ID" value="NZ_QXTF01000002.1"/>
</dbReference>
<feature type="transmembrane region" description="Helical" evidence="7">
    <location>
        <begin position="161"/>
        <end position="187"/>
    </location>
</feature>
<feature type="transmembrane region" description="Helical" evidence="7">
    <location>
        <begin position="207"/>
        <end position="228"/>
    </location>
</feature>
<dbReference type="InterPro" id="IPR017039">
    <property type="entry name" value="Virul_fac_BrkB"/>
</dbReference>
<dbReference type="Pfam" id="PF03631">
    <property type="entry name" value="Virul_fac_BrkB"/>
    <property type="match status" value="1"/>
</dbReference>
<dbReference type="GO" id="GO:0005886">
    <property type="term" value="C:plasma membrane"/>
    <property type="evidence" value="ECO:0007669"/>
    <property type="project" value="UniProtKB-SubCell"/>
</dbReference>
<evidence type="ECO:0000256" key="3">
    <source>
        <dbReference type="ARBA" id="ARBA00022692"/>
    </source>
</evidence>
<dbReference type="AlphaFoldDB" id="A0A418PZU9"/>
<dbReference type="EMBL" id="QXTF01000002">
    <property type="protein sequence ID" value="RIX29142.1"/>
    <property type="molecule type" value="Genomic_DNA"/>
</dbReference>
<dbReference type="PANTHER" id="PTHR30213">
    <property type="entry name" value="INNER MEMBRANE PROTEIN YHJD"/>
    <property type="match status" value="1"/>
</dbReference>
<evidence type="ECO:0000256" key="1">
    <source>
        <dbReference type="ARBA" id="ARBA00004651"/>
    </source>
</evidence>
<dbReference type="PANTHER" id="PTHR30213:SF0">
    <property type="entry name" value="UPF0761 MEMBRANE PROTEIN YIHY"/>
    <property type="match status" value="1"/>
</dbReference>
<keyword evidence="3 7" id="KW-0812">Transmembrane</keyword>
<accession>A0A418PZU9</accession>
<evidence type="ECO:0000256" key="6">
    <source>
        <dbReference type="SAM" id="MobiDB-lite"/>
    </source>
</evidence>
<keyword evidence="5 7" id="KW-0472">Membrane</keyword>
<proteinExistence type="predicted"/>
<feature type="transmembrane region" description="Helical" evidence="7">
    <location>
        <begin position="59"/>
        <end position="81"/>
    </location>
</feature>
<dbReference type="OrthoDB" id="9781030at2"/>
<keyword evidence="4 7" id="KW-1133">Transmembrane helix</keyword>
<name>A0A418PZU9_9SPHN</name>
<dbReference type="Proteomes" id="UP000285023">
    <property type="component" value="Unassembled WGS sequence"/>
</dbReference>
<evidence type="ECO:0000313" key="9">
    <source>
        <dbReference type="Proteomes" id="UP000285023"/>
    </source>
</evidence>
<evidence type="ECO:0000313" key="8">
    <source>
        <dbReference type="EMBL" id="RIX29142.1"/>
    </source>
</evidence>
<sequence length="344" mass="37841">MKDLHPHSPEERRKRLARLRARFGKAAIERAKQEIKPLIVAKRVAIGVYDDGFIHAGNLAYLALLAIFPFLILAAAVARIFGRTEDTALTVATILGRLPPAVRGVLEGPIDEVLQGRSGALLWFGALVGLWTAASFIETIRDILRRAYGVKYSASFWQYRLASMAVILGSVVLLFIAFGVTVLLTSVHQFVVAQLPFSEGLGHQLGFYRIIPAVTLFATFYVIFLALTPARYRTIECRKWPGAFIATVWWLVTVELLPRVIGLFGGYELTYGSLAGVMVALIFFFVIGLGVVAGAELNAALVEPGGKALRGEHYEGPYEAELPVEEPAPEEEMGRAEMRRKKGN</sequence>
<organism evidence="8 9">
    <name type="scientific">Sphingomonas edaphi</name>
    <dbReference type="NCBI Taxonomy" id="2315689"/>
    <lineage>
        <taxon>Bacteria</taxon>
        <taxon>Pseudomonadati</taxon>
        <taxon>Pseudomonadota</taxon>
        <taxon>Alphaproteobacteria</taxon>
        <taxon>Sphingomonadales</taxon>
        <taxon>Sphingomonadaceae</taxon>
        <taxon>Sphingomonas</taxon>
    </lineage>
</organism>
<protein>
    <submittedName>
        <fullName evidence="8">YihY/virulence factor BrkB family protein</fullName>
    </submittedName>
</protein>
<evidence type="ECO:0000256" key="7">
    <source>
        <dbReference type="SAM" id="Phobius"/>
    </source>
</evidence>
<evidence type="ECO:0000256" key="4">
    <source>
        <dbReference type="ARBA" id="ARBA00022989"/>
    </source>
</evidence>
<feature type="transmembrane region" description="Helical" evidence="7">
    <location>
        <begin position="120"/>
        <end position="140"/>
    </location>
</feature>
<comment type="subcellular location">
    <subcellularLocation>
        <location evidence="1">Cell membrane</location>
        <topology evidence="1">Multi-pass membrane protein</topology>
    </subcellularLocation>
</comment>
<evidence type="ECO:0000256" key="2">
    <source>
        <dbReference type="ARBA" id="ARBA00022475"/>
    </source>
</evidence>
<feature type="transmembrane region" description="Helical" evidence="7">
    <location>
        <begin position="273"/>
        <end position="295"/>
    </location>
</feature>
<reference evidence="8 9" key="1">
    <citation type="submission" date="2018-09" db="EMBL/GenBank/DDBJ databases">
        <title>Sphingomonas sp. DAC4.</title>
        <authorList>
            <person name="Seo T."/>
        </authorList>
    </citation>
    <scope>NUCLEOTIDE SEQUENCE [LARGE SCALE GENOMIC DNA]</scope>
    <source>
        <strain evidence="8 9">DAC4</strain>
    </source>
</reference>